<dbReference type="PIRSF" id="PIRSF030042">
    <property type="entry name" value="UCP030042"/>
    <property type="match status" value="1"/>
</dbReference>
<sequence length="150" mass="17179">MTHPTIPLNYDCVDEVPLQRVRGNQFGILLSIIASVLTQQLWILVLPLIVQLVSRQFGIKYNLFVRLFAPIFPVSEQTESRELLRFNNLLAILFLVVTLVAHAFNLHIISYVSLGMLTVAVILALCGFCLGCFIYFQWKQFIALRKIKKQ</sequence>
<dbReference type="RefSeq" id="WP_270879710.1">
    <property type="nucleotide sequence ID" value="NZ_JAQFVF010000026.1"/>
</dbReference>
<name>A0ABW0K7C9_9BACL</name>
<dbReference type="Proteomes" id="UP001596044">
    <property type="component" value="Unassembled WGS sequence"/>
</dbReference>
<dbReference type="EMBL" id="JBHSMJ010000018">
    <property type="protein sequence ID" value="MFC5449313.1"/>
    <property type="molecule type" value="Genomic_DNA"/>
</dbReference>
<comment type="caution">
    <text evidence="3">The sequence shown here is derived from an EMBL/GenBank/DDBJ whole genome shotgun (WGS) entry which is preliminary data.</text>
</comment>
<dbReference type="Pfam" id="PF14340">
    <property type="entry name" value="DUF4395"/>
    <property type="match status" value="1"/>
</dbReference>
<accession>A0ABW0K7C9</accession>
<protein>
    <submittedName>
        <fullName evidence="3">DUF4395 domain-containing protein</fullName>
    </submittedName>
</protein>
<evidence type="ECO:0000256" key="1">
    <source>
        <dbReference type="SAM" id="Phobius"/>
    </source>
</evidence>
<feature type="transmembrane region" description="Helical" evidence="1">
    <location>
        <begin position="114"/>
        <end position="136"/>
    </location>
</feature>
<feature type="transmembrane region" description="Helical" evidence="1">
    <location>
        <begin position="26"/>
        <end position="50"/>
    </location>
</feature>
<dbReference type="InterPro" id="IPR025508">
    <property type="entry name" value="DUF4395"/>
</dbReference>
<gene>
    <name evidence="3" type="ORF">ACFPOG_13675</name>
</gene>
<dbReference type="InterPro" id="IPR016942">
    <property type="entry name" value="UCP030042"/>
</dbReference>
<organism evidence="3 4">
    <name type="scientific">Paenibacillus aestuarii</name>
    <dbReference type="NCBI Taxonomy" id="516965"/>
    <lineage>
        <taxon>Bacteria</taxon>
        <taxon>Bacillati</taxon>
        <taxon>Bacillota</taxon>
        <taxon>Bacilli</taxon>
        <taxon>Bacillales</taxon>
        <taxon>Paenibacillaceae</taxon>
        <taxon>Paenibacillus</taxon>
    </lineage>
</organism>
<evidence type="ECO:0000313" key="4">
    <source>
        <dbReference type="Proteomes" id="UP001596044"/>
    </source>
</evidence>
<keyword evidence="1" id="KW-0812">Transmembrane</keyword>
<proteinExistence type="predicted"/>
<evidence type="ECO:0000313" key="3">
    <source>
        <dbReference type="EMBL" id="MFC5449313.1"/>
    </source>
</evidence>
<keyword evidence="1" id="KW-0472">Membrane</keyword>
<feature type="domain" description="DUF4395" evidence="2">
    <location>
        <begin position="17"/>
        <end position="139"/>
    </location>
</feature>
<evidence type="ECO:0000259" key="2">
    <source>
        <dbReference type="Pfam" id="PF14340"/>
    </source>
</evidence>
<keyword evidence="1" id="KW-1133">Transmembrane helix</keyword>
<reference evidence="4" key="1">
    <citation type="journal article" date="2019" name="Int. J. Syst. Evol. Microbiol.">
        <title>The Global Catalogue of Microorganisms (GCM) 10K type strain sequencing project: providing services to taxonomists for standard genome sequencing and annotation.</title>
        <authorList>
            <consortium name="The Broad Institute Genomics Platform"/>
            <consortium name="The Broad Institute Genome Sequencing Center for Infectious Disease"/>
            <person name="Wu L."/>
            <person name="Ma J."/>
        </authorList>
    </citation>
    <scope>NUCLEOTIDE SEQUENCE [LARGE SCALE GENOMIC DNA]</scope>
    <source>
        <strain evidence="4">KACC 11904</strain>
    </source>
</reference>
<feature type="transmembrane region" description="Helical" evidence="1">
    <location>
        <begin position="89"/>
        <end position="108"/>
    </location>
</feature>
<keyword evidence="4" id="KW-1185">Reference proteome</keyword>